<feature type="transmembrane region" description="Helical" evidence="7">
    <location>
        <begin position="12"/>
        <end position="32"/>
    </location>
</feature>
<dbReference type="PROSITE" id="PS00086">
    <property type="entry name" value="CYTOCHROME_P450"/>
    <property type="match status" value="1"/>
</dbReference>
<dbReference type="InterPro" id="IPR002401">
    <property type="entry name" value="Cyt_P450_E_grp-I"/>
</dbReference>
<proteinExistence type="inferred from homology"/>
<keyword evidence="4 5" id="KW-0408">Iron</keyword>
<dbReference type="GO" id="GO:0020037">
    <property type="term" value="F:heme binding"/>
    <property type="evidence" value="ECO:0007669"/>
    <property type="project" value="InterPro"/>
</dbReference>
<sequence>MTDTSLLETIISYPWILSIVILFVISATLTIYRTFSHPLAPIPGPFLAKFSSAWLHYHTYKGDECSTIRRLHALYGPVIRIAPNEIDIADGKAIAEIYHTKASDILKAAHYRKFDVDGHATIFSTIESEHRLVRFKAVASLFATASINESRHVIKECASKFVSRLRADASCSREVDILNLARSFACDVTTACLFRDRYGALDETRVPVSAFVDSFVTIGRFFYLPSGFSVVMDWLSMVVFPDKMAKSSVQAVDSYLGRLVGYDVKKGGYPARLMEAGISVDEAKAQSKDLVFAGTYSTGMTIATLCWLLARNPEKYAILRRESLQHQSTGANVNSPPYLRATIKEGMRLSMASPTRLTRTVSGSGMNFRGHHLPAGTNVGLGAFQLHLNPDVFPDPEQFLPERWEQATPEMQRDWVPFGMGSRACIARGLATTSVFEAMQQIIAADVLNGAQPVKNKIEIKEWYNSKVIDGQISLTWPKEGKLI</sequence>
<keyword evidence="7" id="KW-0472">Membrane</keyword>
<evidence type="ECO:0000256" key="6">
    <source>
        <dbReference type="RuleBase" id="RU000461"/>
    </source>
</evidence>
<organism evidence="8 9">
    <name type="scientific">Immersiella caudata</name>
    <dbReference type="NCBI Taxonomy" id="314043"/>
    <lineage>
        <taxon>Eukaryota</taxon>
        <taxon>Fungi</taxon>
        <taxon>Dikarya</taxon>
        <taxon>Ascomycota</taxon>
        <taxon>Pezizomycotina</taxon>
        <taxon>Sordariomycetes</taxon>
        <taxon>Sordariomycetidae</taxon>
        <taxon>Sordariales</taxon>
        <taxon>Lasiosphaeriaceae</taxon>
        <taxon>Immersiella</taxon>
    </lineage>
</organism>
<accession>A0AA40C3Q8</accession>
<dbReference type="InterPro" id="IPR036396">
    <property type="entry name" value="Cyt_P450_sf"/>
</dbReference>
<keyword evidence="6" id="KW-0503">Monooxygenase</keyword>
<evidence type="ECO:0000256" key="1">
    <source>
        <dbReference type="ARBA" id="ARBA00001971"/>
    </source>
</evidence>
<dbReference type="InterPro" id="IPR001128">
    <property type="entry name" value="Cyt_P450"/>
</dbReference>
<dbReference type="PRINTS" id="PR00385">
    <property type="entry name" value="P450"/>
</dbReference>
<dbReference type="AlphaFoldDB" id="A0AA40C3Q8"/>
<keyword evidence="9" id="KW-1185">Reference proteome</keyword>
<dbReference type="PANTHER" id="PTHR24305">
    <property type="entry name" value="CYTOCHROME P450"/>
    <property type="match status" value="1"/>
</dbReference>
<dbReference type="InterPro" id="IPR017972">
    <property type="entry name" value="Cyt_P450_CS"/>
</dbReference>
<evidence type="ECO:0000256" key="2">
    <source>
        <dbReference type="ARBA" id="ARBA00022617"/>
    </source>
</evidence>
<protein>
    <submittedName>
        <fullName evidence="8">Cytochrome P450 4A10</fullName>
    </submittedName>
</protein>
<comment type="similarity">
    <text evidence="6">Belongs to the cytochrome P450 family.</text>
</comment>
<dbReference type="Gene3D" id="1.10.630.10">
    <property type="entry name" value="Cytochrome P450"/>
    <property type="match status" value="1"/>
</dbReference>
<evidence type="ECO:0000256" key="5">
    <source>
        <dbReference type="PIRSR" id="PIRSR602401-1"/>
    </source>
</evidence>
<reference evidence="8" key="1">
    <citation type="submission" date="2023-06" db="EMBL/GenBank/DDBJ databases">
        <title>Genome-scale phylogeny and comparative genomics of the fungal order Sordariales.</title>
        <authorList>
            <consortium name="Lawrence Berkeley National Laboratory"/>
            <person name="Hensen N."/>
            <person name="Bonometti L."/>
            <person name="Westerberg I."/>
            <person name="Brannstrom I.O."/>
            <person name="Guillou S."/>
            <person name="Cros-Aarteil S."/>
            <person name="Calhoun S."/>
            <person name="Haridas S."/>
            <person name="Kuo A."/>
            <person name="Mondo S."/>
            <person name="Pangilinan J."/>
            <person name="Riley R."/>
            <person name="Labutti K."/>
            <person name="Andreopoulos B."/>
            <person name="Lipzen A."/>
            <person name="Chen C."/>
            <person name="Yanf M."/>
            <person name="Daum C."/>
            <person name="Ng V."/>
            <person name="Clum A."/>
            <person name="Steindorff A."/>
            <person name="Ohm R."/>
            <person name="Martin F."/>
            <person name="Silar P."/>
            <person name="Natvig D."/>
            <person name="Lalanne C."/>
            <person name="Gautier V."/>
            <person name="Ament-Velasquez S.L."/>
            <person name="Kruys A."/>
            <person name="Hutchinson M.I."/>
            <person name="Powell A.J."/>
            <person name="Barry K."/>
            <person name="Miller A.N."/>
            <person name="Grigoriev I.V."/>
            <person name="Debuchy R."/>
            <person name="Gladieux P."/>
            <person name="Thoren M.H."/>
            <person name="Johannesson H."/>
        </authorList>
    </citation>
    <scope>NUCLEOTIDE SEQUENCE</scope>
    <source>
        <strain evidence="8">CBS 606.72</strain>
    </source>
</reference>
<dbReference type="EMBL" id="JAULSU010000003">
    <property type="protein sequence ID" value="KAK0623674.1"/>
    <property type="molecule type" value="Genomic_DNA"/>
</dbReference>
<feature type="binding site" description="axial binding residue" evidence="5">
    <location>
        <position position="425"/>
    </location>
    <ligand>
        <name>heme</name>
        <dbReference type="ChEBI" id="CHEBI:30413"/>
    </ligand>
    <ligandPart>
        <name>Fe</name>
        <dbReference type="ChEBI" id="CHEBI:18248"/>
    </ligandPart>
</feature>
<comment type="cofactor">
    <cofactor evidence="1 5">
        <name>heme</name>
        <dbReference type="ChEBI" id="CHEBI:30413"/>
    </cofactor>
</comment>
<keyword evidence="2 5" id="KW-0349">Heme</keyword>
<dbReference type="PRINTS" id="PR00463">
    <property type="entry name" value="EP450I"/>
</dbReference>
<dbReference type="GO" id="GO:0016705">
    <property type="term" value="F:oxidoreductase activity, acting on paired donors, with incorporation or reduction of molecular oxygen"/>
    <property type="evidence" value="ECO:0007669"/>
    <property type="project" value="InterPro"/>
</dbReference>
<dbReference type="PANTHER" id="PTHR24305:SF156">
    <property type="entry name" value="P450, PUTATIVE (EUROFUNG)-RELATED"/>
    <property type="match status" value="1"/>
</dbReference>
<evidence type="ECO:0000256" key="4">
    <source>
        <dbReference type="ARBA" id="ARBA00023004"/>
    </source>
</evidence>
<comment type="caution">
    <text evidence="8">The sequence shown here is derived from an EMBL/GenBank/DDBJ whole genome shotgun (WGS) entry which is preliminary data.</text>
</comment>
<evidence type="ECO:0000313" key="9">
    <source>
        <dbReference type="Proteomes" id="UP001175000"/>
    </source>
</evidence>
<keyword evidence="7" id="KW-0812">Transmembrane</keyword>
<name>A0AA40C3Q8_9PEZI</name>
<dbReference type="GO" id="GO:0005506">
    <property type="term" value="F:iron ion binding"/>
    <property type="evidence" value="ECO:0007669"/>
    <property type="project" value="InterPro"/>
</dbReference>
<dbReference type="SUPFAM" id="SSF48264">
    <property type="entry name" value="Cytochrome P450"/>
    <property type="match status" value="1"/>
</dbReference>
<dbReference type="Proteomes" id="UP001175000">
    <property type="component" value="Unassembled WGS sequence"/>
</dbReference>
<keyword evidence="7" id="KW-1133">Transmembrane helix</keyword>
<gene>
    <name evidence="8" type="ORF">B0T14DRAFT_427336</name>
</gene>
<dbReference type="InterPro" id="IPR050121">
    <property type="entry name" value="Cytochrome_P450_monoxygenase"/>
</dbReference>
<keyword evidence="3 5" id="KW-0479">Metal-binding</keyword>
<dbReference type="Pfam" id="PF00067">
    <property type="entry name" value="p450"/>
    <property type="match status" value="2"/>
</dbReference>
<dbReference type="GO" id="GO:0004497">
    <property type="term" value="F:monooxygenase activity"/>
    <property type="evidence" value="ECO:0007669"/>
    <property type="project" value="UniProtKB-KW"/>
</dbReference>
<evidence type="ECO:0000256" key="7">
    <source>
        <dbReference type="SAM" id="Phobius"/>
    </source>
</evidence>
<evidence type="ECO:0000256" key="3">
    <source>
        <dbReference type="ARBA" id="ARBA00022723"/>
    </source>
</evidence>
<keyword evidence="6" id="KW-0560">Oxidoreductase</keyword>
<evidence type="ECO:0000313" key="8">
    <source>
        <dbReference type="EMBL" id="KAK0623674.1"/>
    </source>
</evidence>